<evidence type="ECO:0000313" key="2">
    <source>
        <dbReference type="Proteomes" id="UP000052015"/>
    </source>
</evidence>
<organism evidence="1 2">
    <name type="scientific">Caloramator mitchellensis</name>
    <dbReference type="NCBI Taxonomy" id="908809"/>
    <lineage>
        <taxon>Bacteria</taxon>
        <taxon>Bacillati</taxon>
        <taxon>Bacillota</taxon>
        <taxon>Clostridia</taxon>
        <taxon>Eubacteriales</taxon>
        <taxon>Clostridiaceae</taxon>
        <taxon>Caloramator</taxon>
    </lineage>
</organism>
<name>A0A0R3JY51_CALMK</name>
<comment type="caution">
    <text evidence="1">The sequence shown here is derived from an EMBL/GenBank/DDBJ whole genome shotgun (WGS) entry which is preliminary data.</text>
</comment>
<dbReference type="AlphaFoldDB" id="A0A0R3JY51"/>
<gene>
    <name evidence="1" type="ORF">ABG79_02184</name>
</gene>
<dbReference type="InterPro" id="IPR010064">
    <property type="entry name" value="HK97-gp10_tail"/>
</dbReference>
<dbReference type="RefSeq" id="WP_057979473.1">
    <property type="nucleotide sequence ID" value="NZ_LKHP01000017.1"/>
</dbReference>
<dbReference type="EMBL" id="LKHP01000017">
    <property type="protein sequence ID" value="KRQ86052.1"/>
    <property type="molecule type" value="Genomic_DNA"/>
</dbReference>
<proteinExistence type="predicted"/>
<sequence length="122" mass="13782">MSGFELKWRGNLAKEIAREAAKKALLKCGADLQGKSAEQAPIDTGDLRRNCSVVLDYTKYNIGIMSVLVGYDLPYARRQHEGLHFKHPKGGRAKFLEVPFEQNKGKYRKYIQKAIKDALEKG</sequence>
<dbReference type="OrthoDB" id="1954318at2"/>
<reference evidence="1 2" key="1">
    <citation type="submission" date="2015-09" db="EMBL/GenBank/DDBJ databases">
        <title>Draft genome sequence of a Caloramator mitchellensis, a moderate thermophile from the Great Artesian Basin of Australia.</title>
        <authorList>
            <person name="Patel B.K."/>
        </authorList>
    </citation>
    <scope>NUCLEOTIDE SEQUENCE [LARGE SCALE GENOMIC DNA]</scope>
    <source>
        <strain evidence="1 2">VF08</strain>
    </source>
</reference>
<keyword evidence="2" id="KW-1185">Reference proteome</keyword>
<accession>A0A0R3JY51</accession>
<evidence type="ECO:0000313" key="1">
    <source>
        <dbReference type="EMBL" id="KRQ86052.1"/>
    </source>
</evidence>
<protein>
    <recommendedName>
        <fullName evidence="3">Phage protein, HK97 gp10 family</fullName>
    </recommendedName>
</protein>
<dbReference type="Pfam" id="PF04883">
    <property type="entry name" value="HK97-gp10_like"/>
    <property type="match status" value="1"/>
</dbReference>
<dbReference type="STRING" id="908809.ABG79_02184"/>
<dbReference type="Proteomes" id="UP000052015">
    <property type="component" value="Unassembled WGS sequence"/>
</dbReference>
<evidence type="ECO:0008006" key="3">
    <source>
        <dbReference type="Google" id="ProtNLM"/>
    </source>
</evidence>